<dbReference type="OrthoDB" id="5988177at2759"/>
<gene>
    <name evidence="2" type="ORF">PACLA_8A030994</name>
</gene>
<dbReference type="AlphaFoldDB" id="A0A7D9HR05"/>
<dbReference type="EMBL" id="CACRXK020001556">
    <property type="protein sequence ID" value="CAB3989816.1"/>
    <property type="molecule type" value="Genomic_DNA"/>
</dbReference>
<reference evidence="2" key="1">
    <citation type="submission" date="2020-04" db="EMBL/GenBank/DDBJ databases">
        <authorList>
            <person name="Alioto T."/>
            <person name="Alioto T."/>
            <person name="Gomez Garrido J."/>
        </authorList>
    </citation>
    <scope>NUCLEOTIDE SEQUENCE</scope>
    <source>
        <strain evidence="2">A484AB</strain>
    </source>
</reference>
<feature type="compositionally biased region" description="Polar residues" evidence="1">
    <location>
        <begin position="1"/>
        <end position="10"/>
    </location>
</feature>
<dbReference type="InterPro" id="IPR027971">
    <property type="entry name" value="EPOP"/>
</dbReference>
<dbReference type="Pfam" id="PF15223">
    <property type="entry name" value="EPOP"/>
    <property type="match status" value="1"/>
</dbReference>
<feature type="region of interest" description="Disordered" evidence="1">
    <location>
        <begin position="345"/>
        <end position="372"/>
    </location>
</feature>
<dbReference type="Proteomes" id="UP001152795">
    <property type="component" value="Unassembled WGS sequence"/>
</dbReference>
<dbReference type="SUPFAM" id="SSF46955">
    <property type="entry name" value="Putative DNA-binding domain"/>
    <property type="match status" value="1"/>
</dbReference>
<evidence type="ECO:0000313" key="2">
    <source>
        <dbReference type="EMBL" id="CAB3989816.1"/>
    </source>
</evidence>
<keyword evidence="3" id="KW-1185">Reference proteome</keyword>
<accession>A0A7D9HR05</accession>
<feature type="compositionally biased region" description="Low complexity" evidence="1">
    <location>
        <begin position="165"/>
        <end position="177"/>
    </location>
</feature>
<protein>
    <submittedName>
        <fullName evidence="2">Uncharacterized protein</fullName>
    </submittedName>
</protein>
<feature type="compositionally biased region" description="Basic residues" evidence="1">
    <location>
        <begin position="351"/>
        <end position="366"/>
    </location>
</feature>
<dbReference type="GO" id="GO:0048663">
    <property type="term" value="P:neuron fate commitment"/>
    <property type="evidence" value="ECO:0007669"/>
    <property type="project" value="TreeGrafter"/>
</dbReference>
<feature type="compositionally biased region" description="Basic residues" evidence="1">
    <location>
        <begin position="301"/>
        <end position="312"/>
    </location>
</feature>
<sequence>MKPKSTTNSAKDVKLNTVETKSKSEGDHECGRMDYIGVNMAYIYIRGKLMFTMSEVARNLYPEWPRTTLNDRVKQLKMQWYTCTAKEIEKVLSVKGIVKLGVHCTLISKEDLDMFSSVYKVGSPVGKPVKLSEIKQAGKRISAGSRSQRTAKAFVHSKTNSMPRSNNSQQSQANNGNKGKTRVIVKNIKLDNGKVLEGHAVDEINKAIGKQSHVFIKPGRGRARGKQLNKIQTKGIGRPKKRKLSAVGVDLKAKRQNESYKYIPTKRHRKMRETSSPDSDSFSYDSGISSLQLDAPTPPKPGRKPGRPKSQKQLKMNEVKRKYNNMKAKKVKQTSKDTVIGNKRKGEMTKRGRKSKKGEGIKKRKMDKNSCPNTITKDLIMKMDLKHMNDKDLINSLSPLSSPLSANPTPSDDQPYLVKLMPVKPVWRVNSNFKFISNFQLPPSLVVQDGQLSPACSMICSPGKKPPSAHPIWKWKVGERVISNKTVISYRMKKVKCT</sequence>
<dbReference type="PANTHER" id="PTHR23187">
    <property type="entry name" value="FLJ44216 PROTEIN-RELATED"/>
    <property type="match status" value="1"/>
</dbReference>
<name>A0A7D9HR05_PARCT</name>
<dbReference type="Gene3D" id="3.10.260.20">
    <property type="entry name" value="Ski"/>
    <property type="match status" value="1"/>
</dbReference>
<feature type="region of interest" description="Disordered" evidence="1">
    <location>
        <begin position="264"/>
        <end position="314"/>
    </location>
</feature>
<feature type="compositionally biased region" description="Low complexity" evidence="1">
    <location>
        <begin position="276"/>
        <end position="290"/>
    </location>
</feature>
<feature type="region of interest" description="Disordered" evidence="1">
    <location>
        <begin position="1"/>
        <end position="27"/>
    </location>
</feature>
<dbReference type="PANTHER" id="PTHR23187:SF1">
    <property type="entry name" value="ELONGIN BC AND POLYCOMB REPRESSIVE COMPLEX 2-ASSOCIATED PROTEIN"/>
    <property type="match status" value="1"/>
</dbReference>
<dbReference type="InterPro" id="IPR009061">
    <property type="entry name" value="DNA-bd_dom_put_sf"/>
</dbReference>
<evidence type="ECO:0000256" key="1">
    <source>
        <dbReference type="SAM" id="MobiDB-lite"/>
    </source>
</evidence>
<proteinExistence type="predicted"/>
<evidence type="ECO:0000313" key="3">
    <source>
        <dbReference type="Proteomes" id="UP001152795"/>
    </source>
</evidence>
<organism evidence="2 3">
    <name type="scientific">Paramuricea clavata</name>
    <name type="common">Red gorgonian</name>
    <name type="synonym">Violescent sea-whip</name>
    <dbReference type="NCBI Taxonomy" id="317549"/>
    <lineage>
        <taxon>Eukaryota</taxon>
        <taxon>Metazoa</taxon>
        <taxon>Cnidaria</taxon>
        <taxon>Anthozoa</taxon>
        <taxon>Octocorallia</taxon>
        <taxon>Malacalcyonacea</taxon>
        <taxon>Plexauridae</taxon>
        <taxon>Paramuricea</taxon>
    </lineage>
</organism>
<dbReference type="InterPro" id="IPR037000">
    <property type="entry name" value="Ski_DNA-bd_sf"/>
</dbReference>
<comment type="caution">
    <text evidence="2">The sequence shown here is derived from an EMBL/GenBank/DDBJ whole genome shotgun (WGS) entry which is preliminary data.</text>
</comment>
<dbReference type="InterPro" id="IPR052119">
    <property type="entry name" value="ElonginBC-PRC2_ViralRestrict"/>
</dbReference>
<feature type="region of interest" description="Disordered" evidence="1">
    <location>
        <begin position="138"/>
        <end position="181"/>
    </location>
</feature>